<name>A0AAP9R2F5_KLEAE</name>
<dbReference type="AlphaFoldDB" id="A0AAP9R2F5"/>
<geneLocation type="plasmid" evidence="3">
    <name>prhbstw-00938_2</name>
</geneLocation>
<evidence type="ECO:0000313" key="2">
    <source>
        <dbReference type="EMBL" id="QMR43118.1"/>
    </source>
</evidence>
<dbReference type="RefSeq" id="WP_182015497.1">
    <property type="nucleotide sequence ID" value="NZ_CP055905.1"/>
</dbReference>
<evidence type="ECO:0000313" key="3">
    <source>
        <dbReference type="Proteomes" id="UP000514462"/>
    </source>
</evidence>
<gene>
    <name evidence="2" type="ORF">HV331_26975</name>
</gene>
<sequence>MKRKTPKFYHLLFVVLALCSRTTSAHDFWILPHDAMAQQDGKVLFELRIGPGWPGKLSARLPGLIRSFDTWDQLGKRKVEGHDGSLVIGHTKTRTPGATIAALTTNGAKITLPADEFEDYLREEGLNKVIHARKLNDESAQPGVELFFRCAKTLVFVDNKSNGYDKIIGLERELVPETEPLSYKPGTAFSVKLLQNGVPLRNTQVKAELDSTPPTVLRAITDADGRVSFNLPVAGEWLFSAVDMVASPYEDADWKSIWASLTLPVSGGNKK</sequence>
<evidence type="ECO:0000256" key="1">
    <source>
        <dbReference type="SAM" id="SignalP"/>
    </source>
</evidence>
<dbReference type="Pfam" id="PF10670">
    <property type="entry name" value="DUF4198"/>
    <property type="match status" value="1"/>
</dbReference>
<dbReference type="InterPro" id="IPR019613">
    <property type="entry name" value="DUF4198"/>
</dbReference>
<keyword evidence="2" id="KW-0614">Plasmid</keyword>
<organism evidence="2 3">
    <name type="scientific">Klebsiella aerogenes</name>
    <name type="common">Enterobacter aerogenes</name>
    <dbReference type="NCBI Taxonomy" id="548"/>
    <lineage>
        <taxon>Bacteria</taxon>
        <taxon>Pseudomonadati</taxon>
        <taxon>Pseudomonadota</taxon>
        <taxon>Gammaproteobacteria</taxon>
        <taxon>Enterobacterales</taxon>
        <taxon>Enterobacteriaceae</taxon>
        <taxon>Klebsiella/Raoultella group</taxon>
        <taxon>Klebsiella</taxon>
    </lineage>
</organism>
<dbReference type="EMBL" id="CP055905">
    <property type="protein sequence ID" value="QMR43118.1"/>
    <property type="molecule type" value="Genomic_DNA"/>
</dbReference>
<proteinExistence type="predicted"/>
<feature type="signal peptide" evidence="1">
    <location>
        <begin position="1"/>
        <end position="25"/>
    </location>
</feature>
<protein>
    <submittedName>
        <fullName evidence="2">DUF4198 domain-containing protein</fullName>
    </submittedName>
</protein>
<accession>A0AAP9R2F5</accession>
<dbReference type="Proteomes" id="UP000514462">
    <property type="component" value="Plasmid pRHBSTW-00938_2"/>
</dbReference>
<feature type="chain" id="PRO_5043029149" evidence="1">
    <location>
        <begin position="26"/>
        <end position="271"/>
    </location>
</feature>
<reference evidence="3" key="1">
    <citation type="submission" date="2020-06" db="EMBL/GenBank/DDBJ databases">
        <title>REHAB project genomes.</title>
        <authorList>
            <person name="Shaw L.P."/>
        </authorList>
    </citation>
    <scope>NUCLEOTIDE SEQUENCE [LARGE SCALE GENOMIC DNA]</scope>
    <source>
        <strain evidence="3">RHBSTW-00938</strain>
        <plasmid evidence="3">prhbstw-00938_2</plasmid>
    </source>
</reference>
<keyword evidence="1" id="KW-0732">Signal</keyword>